<feature type="signal peptide" evidence="1">
    <location>
        <begin position="1"/>
        <end position="28"/>
    </location>
</feature>
<evidence type="ECO:0000256" key="1">
    <source>
        <dbReference type="SAM" id="SignalP"/>
    </source>
</evidence>
<evidence type="ECO:0000313" key="2">
    <source>
        <dbReference type="EMBL" id="ECT8498434.1"/>
    </source>
</evidence>
<accession>A0A602ZA78</accession>
<sequence>MKRKSVALLQAIGSVIALSPTIIPSANATTNPVSALRQDAKAINGDFRKAMVACNVDGLSDAKKTRQ</sequence>
<organism evidence="2">
    <name type="scientific">Salmonella enterica subsp. enterica serovar Pensacola</name>
    <dbReference type="NCBI Taxonomy" id="34042"/>
    <lineage>
        <taxon>Bacteria</taxon>
        <taxon>Pseudomonadati</taxon>
        <taxon>Pseudomonadota</taxon>
        <taxon>Gammaproteobacteria</taxon>
        <taxon>Enterobacterales</taxon>
        <taxon>Enterobacteriaceae</taxon>
        <taxon>Salmonella</taxon>
    </lineage>
</organism>
<feature type="chain" id="PRO_5025043374" evidence="1">
    <location>
        <begin position="29"/>
        <end position="67"/>
    </location>
</feature>
<proteinExistence type="predicted"/>
<protein>
    <submittedName>
        <fullName evidence="2">Uncharacterized protein</fullName>
    </submittedName>
</protein>
<dbReference type="EMBL" id="AAKOBS010000028">
    <property type="protein sequence ID" value="ECT8498434.1"/>
    <property type="molecule type" value="Genomic_DNA"/>
</dbReference>
<dbReference type="AlphaFoldDB" id="A0A602ZA78"/>
<reference evidence="2" key="1">
    <citation type="submission" date="2018-07" db="EMBL/GenBank/DDBJ databases">
        <authorList>
            <consortium name="PulseNet: The National Subtyping Network for Foodborne Disease Surveillance"/>
            <person name="Tarr C.L."/>
            <person name="Trees E."/>
            <person name="Katz L.S."/>
            <person name="Carleton-Romer H.A."/>
            <person name="Stroika S."/>
            <person name="Kucerova Z."/>
            <person name="Roache K.F."/>
            <person name="Sabol A.L."/>
            <person name="Besser J."/>
            <person name="Gerner-Smidt P."/>
        </authorList>
    </citation>
    <scope>NUCLEOTIDE SEQUENCE [LARGE SCALE GENOMIC DNA]</scope>
    <source>
        <strain evidence="2">PNUSAS006183</strain>
    </source>
</reference>
<dbReference type="Proteomes" id="UP000839894">
    <property type="component" value="Unassembled WGS sequence"/>
</dbReference>
<gene>
    <name evidence="2" type="ORF">BWQ27_20175</name>
</gene>
<name>A0A602ZA78_SALET</name>
<keyword evidence="1" id="KW-0732">Signal</keyword>
<comment type="caution">
    <text evidence="2">The sequence shown here is derived from an EMBL/GenBank/DDBJ whole genome shotgun (WGS) entry which is preliminary data.</text>
</comment>